<keyword evidence="2" id="KW-1185">Reference proteome</keyword>
<dbReference type="Proteomes" id="UP000259602">
    <property type="component" value="Segment"/>
</dbReference>
<dbReference type="KEGG" id="vg:55605493"/>
<accession>A0A343LE55</accession>
<reference evidence="1 2" key="1">
    <citation type="journal article" date="2018" name="Sci. Rep.">
        <title>Characterization of LE3 and LE4, the only lytic phages known to infect the spirochete Leptospira.</title>
        <authorList>
            <person name="Schiettekatte O."/>
            <person name="Vincent A.T."/>
            <person name="Malosse C."/>
            <person name="Lechat P."/>
            <person name="Chamot-Rooke J."/>
            <person name="Veyrier F.J."/>
            <person name="Picardeau M."/>
            <person name="Bourhy P."/>
        </authorList>
    </citation>
    <scope>NUCLEOTIDE SEQUENCE [LARGE SCALE GENOMIC DNA]</scope>
</reference>
<evidence type="ECO:0000313" key="1">
    <source>
        <dbReference type="EMBL" id="ATN94965.1"/>
    </source>
</evidence>
<dbReference type="EMBL" id="MF974396">
    <property type="protein sequence ID" value="ATN94965.1"/>
    <property type="molecule type" value="Genomic_DNA"/>
</dbReference>
<protein>
    <submittedName>
        <fullName evidence="1">Uncharacterized protein</fullName>
    </submittedName>
</protein>
<sequence>MPYPGIIEFLNEAHEYPLSFKKKIGVFSVSGITASGTNFRATVSESISSVRVRQFIYFEYGPNEGYHEIASTGSGTIDFKNGVVDSEASTAIIYEVKTKTIESVISQQIASLEKVVGFSFVEIQTFEETLDGTGREDLLVSRRFVREIVNIKLLNLPNQVLSIPTSAIEVITNRGTLRVRAINLEAYTMVAPIWPQGRNNIKITYTAGFDECPEDVSRAIILMALSNMLGKEASYSGGGTSLSVTAWSKTFGPRGKYSEARNDYVIQARAIVSKYKTGVVSS</sequence>
<organism evidence="1 2">
    <name type="scientific">Leptospira phage LE3</name>
    <dbReference type="NCBI Taxonomy" id="2041382"/>
    <lineage>
        <taxon>Viruses</taxon>
        <taxon>Duplodnaviria</taxon>
        <taxon>Heunggongvirae</taxon>
        <taxon>Uroviricota</taxon>
        <taxon>Caudoviricetes</taxon>
        <taxon>Nylescharonvirus</taxon>
        <taxon>Nylescharonvirus LE3</taxon>
    </lineage>
</organism>
<evidence type="ECO:0000313" key="2">
    <source>
        <dbReference type="Proteomes" id="UP000259602"/>
    </source>
</evidence>
<dbReference type="RefSeq" id="YP_009835421.1">
    <property type="nucleotide sequence ID" value="NC_048678.1"/>
</dbReference>
<proteinExistence type="predicted"/>
<name>A0A343LE55_9CAUD</name>
<dbReference type="GeneID" id="55605493"/>